<accession>A0A9W7DIT1</accession>
<evidence type="ECO:0000313" key="2">
    <source>
        <dbReference type="Proteomes" id="UP001165063"/>
    </source>
</evidence>
<dbReference type="AlphaFoldDB" id="A0A9W7DIT1"/>
<protein>
    <submittedName>
        <fullName evidence="1">Unnamed protein product</fullName>
    </submittedName>
</protein>
<organism evidence="1 2">
    <name type="scientific">Ambrosiozyma monospora</name>
    <name type="common">Yeast</name>
    <name type="synonym">Endomycopsis monosporus</name>
    <dbReference type="NCBI Taxonomy" id="43982"/>
    <lineage>
        <taxon>Eukaryota</taxon>
        <taxon>Fungi</taxon>
        <taxon>Dikarya</taxon>
        <taxon>Ascomycota</taxon>
        <taxon>Saccharomycotina</taxon>
        <taxon>Pichiomycetes</taxon>
        <taxon>Pichiales</taxon>
        <taxon>Pichiaceae</taxon>
        <taxon>Ambrosiozyma</taxon>
    </lineage>
</organism>
<proteinExistence type="predicted"/>
<gene>
    <name evidence="1" type="ORF">Amon01_000620600</name>
</gene>
<comment type="caution">
    <text evidence="1">The sequence shown here is derived from an EMBL/GenBank/DDBJ whole genome shotgun (WGS) entry which is preliminary data.</text>
</comment>
<evidence type="ECO:0000313" key="1">
    <source>
        <dbReference type="EMBL" id="GMG40458.1"/>
    </source>
</evidence>
<dbReference type="Proteomes" id="UP001165063">
    <property type="component" value="Unassembled WGS sequence"/>
</dbReference>
<keyword evidence="2" id="KW-1185">Reference proteome</keyword>
<name>A0A9W7DIT1_AMBMO</name>
<sequence>MGPDTELLSYTVSTSTYQFTFNNFGLINLSRQLLGRRASYIYAALTETCTPWTLNVRSILQTVLNHVLGTTTTHFSWYHFLLQCDWKTDSGDRYHHGHQQNPRSSLNIHTGKIPINDSSIGKLALSHGEVGSSFFICSIGYLRLKFNGSSGSRTNQMDTANRRNNTTNSIVISFTIQKILQFSERGKIDCPK</sequence>
<reference evidence="1" key="1">
    <citation type="submission" date="2023-04" db="EMBL/GenBank/DDBJ databases">
        <title>Ambrosiozyma monospora NBRC 1965.</title>
        <authorList>
            <person name="Ichikawa N."/>
            <person name="Sato H."/>
            <person name="Tonouchi N."/>
        </authorList>
    </citation>
    <scope>NUCLEOTIDE SEQUENCE</scope>
    <source>
        <strain evidence="1">NBRC 1965</strain>
    </source>
</reference>
<dbReference type="EMBL" id="BSXU01003831">
    <property type="protein sequence ID" value="GMG40458.1"/>
    <property type="molecule type" value="Genomic_DNA"/>
</dbReference>